<dbReference type="AlphaFoldDB" id="A0A1X6NP34"/>
<protein>
    <submittedName>
        <fullName evidence="2">Uncharacterized protein</fullName>
    </submittedName>
</protein>
<dbReference type="Proteomes" id="UP000218209">
    <property type="component" value="Unassembled WGS sequence"/>
</dbReference>
<dbReference type="OrthoDB" id="47210at2759"/>
<name>A0A1X6NP34_PORUM</name>
<reference evidence="2 3" key="1">
    <citation type="submission" date="2017-03" db="EMBL/GenBank/DDBJ databases">
        <title>WGS assembly of Porphyra umbilicalis.</title>
        <authorList>
            <person name="Brawley S.H."/>
            <person name="Blouin N.A."/>
            <person name="Ficko-Blean E."/>
            <person name="Wheeler G.L."/>
            <person name="Lohr M."/>
            <person name="Goodson H.V."/>
            <person name="Jenkins J.W."/>
            <person name="Blaby-Haas C.E."/>
            <person name="Helliwell K.E."/>
            <person name="Chan C."/>
            <person name="Marriage T."/>
            <person name="Bhattacharya D."/>
            <person name="Klein A.S."/>
            <person name="Badis Y."/>
            <person name="Brodie J."/>
            <person name="Cao Y."/>
            <person name="Collen J."/>
            <person name="Dittami S.M."/>
            <person name="Gachon C.M."/>
            <person name="Green B.R."/>
            <person name="Karpowicz S."/>
            <person name="Kim J.W."/>
            <person name="Kudahl U."/>
            <person name="Lin S."/>
            <person name="Michel G."/>
            <person name="Mittag M."/>
            <person name="Olson B.J."/>
            <person name="Pangilinan J."/>
            <person name="Peng Y."/>
            <person name="Qiu H."/>
            <person name="Shu S."/>
            <person name="Singer J.T."/>
            <person name="Smith A.G."/>
            <person name="Sprecher B.N."/>
            <person name="Wagner V."/>
            <person name="Wang W."/>
            <person name="Wang Z.-Y."/>
            <person name="Yan J."/>
            <person name="Yarish C."/>
            <person name="Zoeuner-Riek S."/>
            <person name="Zhuang Y."/>
            <person name="Zou Y."/>
            <person name="Lindquist E.A."/>
            <person name="Grimwood J."/>
            <person name="Barry K."/>
            <person name="Rokhsar D.S."/>
            <person name="Schmutz J."/>
            <person name="Stiller J.W."/>
            <person name="Grossman A.R."/>
            <person name="Prochnik S.E."/>
        </authorList>
    </citation>
    <scope>NUCLEOTIDE SEQUENCE [LARGE SCALE GENOMIC DNA]</scope>
    <source>
        <strain evidence="2">4086291</strain>
    </source>
</reference>
<evidence type="ECO:0000313" key="3">
    <source>
        <dbReference type="Proteomes" id="UP000218209"/>
    </source>
</evidence>
<dbReference type="EMBL" id="KV919268">
    <property type="protein sequence ID" value="OSX70371.1"/>
    <property type="molecule type" value="Genomic_DNA"/>
</dbReference>
<accession>A0A1X6NP34</accession>
<keyword evidence="1" id="KW-0812">Transmembrane</keyword>
<sequence length="246" mass="24022">MTAPPPPHLAFLPAAAAAAAATARGGAVTLSTATRPAAAGGAVCGGGGGPGGARPRALLGAAAAADGGGGGGGGGQAAGGADAADGQAATPAAAAAADDTAAAADAAAAAEEEPPPFGHSALLRVGESKLFAATLVTGALWCYVTAFVPLDAPFGAWDLILYARAVDWVELARVDGLVATTTADVGFMSVAIWGPLTEDMRRRRLYDGGVADVLFALSVVAVPVFGVALYTLLRPPLPRAGERQRE</sequence>
<keyword evidence="3" id="KW-1185">Reference proteome</keyword>
<organism evidence="2 3">
    <name type="scientific">Porphyra umbilicalis</name>
    <name type="common">Purple laver</name>
    <name type="synonym">Red alga</name>
    <dbReference type="NCBI Taxonomy" id="2786"/>
    <lineage>
        <taxon>Eukaryota</taxon>
        <taxon>Rhodophyta</taxon>
        <taxon>Bangiophyceae</taxon>
        <taxon>Bangiales</taxon>
        <taxon>Bangiaceae</taxon>
        <taxon>Porphyra</taxon>
    </lineage>
</organism>
<keyword evidence="1" id="KW-1133">Transmembrane helix</keyword>
<gene>
    <name evidence="2" type="ORF">BU14_0774s0005</name>
</gene>
<proteinExistence type="predicted"/>
<keyword evidence="1" id="KW-0472">Membrane</keyword>
<evidence type="ECO:0000313" key="2">
    <source>
        <dbReference type="EMBL" id="OSX70371.1"/>
    </source>
</evidence>
<evidence type="ECO:0000256" key="1">
    <source>
        <dbReference type="SAM" id="Phobius"/>
    </source>
</evidence>
<feature type="transmembrane region" description="Helical" evidence="1">
    <location>
        <begin position="213"/>
        <end position="233"/>
    </location>
</feature>